<evidence type="ECO:0000256" key="1">
    <source>
        <dbReference type="ARBA" id="ARBA00004651"/>
    </source>
</evidence>
<dbReference type="InterPro" id="IPR000276">
    <property type="entry name" value="GPCR_Rhodpsn"/>
</dbReference>
<dbReference type="SMART" id="SM01381">
    <property type="entry name" value="7TM_GPCR_Srsx"/>
    <property type="match status" value="1"/>
</dbReference>
<proteinExistence type="evidence at transcript level"/>
<sequence>MTSSVPLAFYDEEPTESHGEMIVYITAEILIAILAFFNNTFVIVAVCKYKHLRTRTYTLLACLAFADIGVALFAIPCAIILRIGLDLSDVPGSSAEPGRVAVDRNFCLLLVSSVLFLTQVSIFNLLIIAIDRFVAIYYSLRYRAIVTRFRVKLGIAGAWIFGALIGFLPQFGWKHFYIDRSNSTGSGRCAFEEVMSMDYMVYFNFFACVLLPLVIMFVLYILVFRSAKRQLRKIYSDVKIHRWKFSKSSLASIKESIQPTIKGAFSPLLMRLQRQSVAPPVRNGNRYETALTPLGNGRRDTTASEMLSFETTPLNERNDPLLGVNCSRISGMHRSSSTPTIPLIFETAPSNHVVPPSSSDPDVSPRRDLELPQTDTSAPFCPPYNQWTNQAPSTSGFTSAVSTLPRNDHSRRESSEIFEIGRLYSDASSIVASRTLEEGDREHGHHGRKMKRKSQLLRREFRAARSLFTVVGVFALCWLPLHVINCVTLFCPTCYTPAWLKDFAILLSHANSLVNPIIYAFNLTDMKQAFQTIIKEIWTGMTSISCCQSRKTI</sequence>
<evidence type="ECO:0000256" key="3">
    <source>
        <dbReference type="ARBA" id="ARBA00022692"/>
    </source>
</evidence>
<feature type="compositionally biased region" description="Low complexity" evidence="9">
    <location>
        <begin position="353"/>
        <end position="362"/>
    </location>
</feature>
<keyword evidence="3 10" id="KW-0812">Transmembrane</keyword>
<keyword evidence="7 12" id="KW-0675">Receptor</keyword>
<dbReference type="PRINTS" id="PR00237">
    <property type="entry name" value="GPCRRHODOPSN"/>
</dbReference>
<evidence type="ECO:0000256" key="4">
    <source>
        <dbReference type="ARBA" id="ARBA00022989"/>
    </source>
</evidence>
<dbReference type="InterPro" id="IPR017452">
    <property type="entry name" value="GPCR_Rhodpsn_7TM"/>
</dbReference>
<organism evidence="12">
    <name type="scientific">Phallusia mammillata</name>
    <dbReference type="NCBI Taxonomy" id="59560"/>
    <lineage>
        <taxon>Eukaryota</taxon>
        <taxon>Metazoa</taxon>
        <taxon>Chordata</taxon>
        <taxon>Tunicata</taxon>
        <taxon>Ascidiacea</taxon>
        <taxon>Phlebobranchia</taxon>
        <taxon>Ascidiidae</taxon>
        <taxon>Phallusia</taxon>
    </lineage>
</organism>
<evidence type="ECO:0000256" key="5">
    <source>
        <dbReference type="ARBA" id="ARBA00023040"/>
    </source>
</evidence>
<name>A0A6F9D6H0_9ASCI</name>
<feature type="transmembrane region" description="Helical" evidence="10">
    <location>
        <begin position="201"/>
        <end position="223"/>
    </location>
</feature>
<comment type="subcellular location">
    <subcellularLocation>
        <location evidence="1">Cell membrane</location>
        <topology evidence="1">Multi-pass membrane protein</topology>
    </subcellularLocation>
</comment>
<feature type="transmembrane region" description="Helical" evidence="10">
    <location>
        <begin position="22"/>
        <end position="47"/>
    </location>
</feature>
<dbReference type="GO" id="GO:0001609">
    <property type="term" value="F:G protein-coupled adenosine receptor activity"/>
    <property type="evidence" value="ECO:0007669"/>
    <property type="project" value="InterPro"/>
</dbReference>
<evidence type="ECO:0000259" key="11">
    <source>
        <dbReference type="PROSITE" id="PS50262"/>
    </source>
</evidence>
<keyword evidence="8" id="KW-0807">Transducer</keyword>
<feature type="transmembrane region" description="Helical" evidence="10">
    <location>
        <begin position="463"/>
        <end position="481"/>
    </location>
</feature>
<evidence type="ECO:0000256" key="9">
    <source>
        <dbReference type="SAM" id="MobiDB-lite"/>
    </source>
</evidence>
<gene>
    <name evidence="12" type="primary">Adora2a</name>
</gene>
<evidence type="ECO:0000313" key="12">
    <source>
        <dbReference type="EMBL" id="CAB3220197.1"/>
    </source>
</evidence>
<feature type="transmembrane region" description="Helical" evidence="10">
    <location>
        <begin position="151"/>
        <end position="173"/>
    </location>
</feature>
<dbReference type="GO" id="GO:0005886">
    <property type="term" value="C:plasma membrane"/>
    <property type="evidence" value="ECO:0007669"/>
    <property type="project" value="UniProtKB-SubCell"/>
</dbReference>
<dbReference type="InterPro" id="IPR001634">
    <property type="entry name" value="Adenosn_rcpt"/>
</dbReference>
<keyword evidence="2" id="KW-1003">Cell membrane</keyword>
<keyword evidence="6 10" id="KW-0472">Membrane</keyword>
<evidence type="ECO:0000256" key="8">
    <source>
        <dbReference type="ARBA" id="ARBA00023224"/>
    </source>
</evidence>
<evidence type="ECO:0000256" key="7">
    <source>
        <dbReference type="ARBA" id="ARBA00023170"/>
    </source>
</evidence>
<reference evidence="12" key="1">
    <citation type="submission" date="2020-04" db="EMBL/GenBank/DDBJ databases">
        <authorList>
            <person name="Neveu A P."/>
        </authorList>
    </citation>
    <scope>NUCLEOTIDE SEQUENCE</scope>
    <source>
        <tissue evidence="12">Whole embryo</tissue>
    </source>
</reference>
<feature type="transmembrane region" description="Helical" evidence="10">
    <location>
        <begin position="105"/>
        <end position="130"/>
    </location>
</feature>
<dbReference type="Pfam" id="PF00001">
    <property type="entry name" value="7tm_1"/>
    <property type="match status" value="1"/>
</dbReference>
<feature type="transmembrane region" description="Helical" evidence="10">
    <location>
        <begin position="59"/>
        <end position="85"/>
    </location>
</feature>
<dbReference type="PROSITE" id="PS00237">
    <property type="entry name" value="G_PROTEIN_RECEP_F1_1"/>
    <property type="match status" value="1"/>
</dbReference>
<dbReference type="AlphaFoldDB" id="A0A6F9D6H0"/>
<feature type="region of interest" description="Disordered" evidence="9">
    <location>
        <begin position="348"/>
        <end position="376"/>
    </location>
</feature>
<protein>
    <submittedName>
        <fullName evidence="12">Adenosine receptor A2a</fullName>
    </submittedName>
</protein>
<dbReference type="EMBL" id="LR782754">
    <property type="protein sequence ID" value="CAB3220197.1"/>
    <property type="molecule type" value="mRNA"/>
</dbReference>
<evidence type="ECO:0000256" key="2">
    <source>
        <dbReference type="ARBA" id="ARBA00022475"/>
    </source>
</evidence>
<keyword evidence="4 10" id="KW-1133">Transmembrane helix</keyword>
<evidence type="ECO:0000256" key="10">
    <source>
        <dbReference type="SAM" id="Phobius"/>
    </source>
</evidence>
<keyword evidence="5" id="KW-0297">G-protein coupled receptor</keyword>
<dbReference type="PANTHER" id="PTHR24248">
    <property type="entry name" value="ADRENERGIC RECEPTOR-RELATED G-PROTEIN COUPLED RECEPTOR"/>
    <property type="match status" value="1"/>
</dbReference>
<accession>A0A6F9D6H0</accession>
<dbReference type="PROSITE" id="PS50262">
    <property type="entry name" value="G_PROTEIN_RECEP_F1_2"/>
    <property type="match status" value="1"/>
</dbReference>
<evidence type="ECO:0000256" key="6">
    <source>
        <dbReference type="ARBA" id="ARBA00023136"/>
    </source>
</evidence>
<dbReference type="PRINTS" id="PR00424">
    <property type="entry name" value="ADENOSINER"/>
</dbReference>
<dbReference type="SUPFAM" id="SSF81321">
    <property type="entry name" value="Family A G protein-coupled receptor-like"/>
    <property type="match status" value="1"/>
</dbReference>
<feature type="domain" description="G-protein coupled receptors family 1 profile" evidence="11">
    <location>
        <begin position="38"/>
        <end position="519"/>
    </location>
</feature>
<dbReference type="Gene3D" id="1.20.1070.10">
    <property type="entry name" value="Rhodopsin 7-helix transmembrane proteins"/>
    <property type="match status" value="2"/>
</dbReference>